<reference evidence="2" key="2">
    <citation type="submission" date="2020-11" db="EMBL/GenBank/DDBJ databases">
        <authorList>
            <person name="McCartney M.A."/>
            <person name="Auch B."/>
            <person name="Kono T."/>
            <person name="Mallez S."/>
            <person name="Becker A."/>
            <person name="Gohl D.M."/>
            <person name="Silverstein K.A.T."/>
            <person name="Koren S."/>
            <person name="Bechman K.B."/>
            <person name="Herman A."/>
            <person name="Abrahante J.E."/>
            <person name="Garbe J."/>
        </authorList>
    </citation>
    <scope>NUCLEOTIDE SEQUENCE</scope>
    <source>
        <strain evidence="2">Duluth1</strain>
        <tissue evidence="2">Whole animal</tissue>
    </source>
</reference>
<name>A0A9D4BF91_DREPO</name>
<gene>
    <name evidence="2" type="ORF">DPMN_192587</name>
</gene>
<keyword evidence="1" id="KW-0732">Signal</keyword>
<evidence type="ECO:0000256" key="1">
    <source>
        <dbReference type="SAM" id="SignalP"/>
    </source>
</evidence>
<protein>
    <submittedName>
        <fullName evidence="2">Uncharacterized protein</fullName>
    </submittedName>
</protein>
<evidence type="ECO:0000313" key="3">
    <source>
        <dbReference type="Proteomes" id="UP000828390"/>
    </source>
</evidence>
<proteinExistence type="predicted"/>
<dbReference type="Proteomes" id="UP000828390">
    <property type="component" value="Unassembled WGS sequence"/>
</dbReference>
<accession>A0A9D4BF91</accession>
<sequence>MYCTKSIVWIFIWTSSLFSLAAAQAPESLYLNCSMRVLHEALVNRDGNYKDVIGFCGENFTAYAKGISNSSINAWSAKASLSTFDPDTGAEGAPFVSTSSTSSKRIDLSSLNSEEVTSWFKELAPLNVFLKQSDCENIVVVANLSVLDSTGMVRYTGATTGRLWCDSSDVDLALTLTGNQPTAVTDLAAESSVSLPIPASDMIKANVTGFLKPLANKGCYFATAFFTRHFEMKTSGPYTNPGIDAKSIVLATSCFFPANISSVDFRAMLTKTVVPKGLCGSYQLVLLLDALNAAFNEPNKKNNYVTFLYNVSCETEDVCEVVENGWSAKDARVFLRSPMEDSVFMDDGRWTERRDTSHSDIERYGYGALKVIGKYLKDQTNQCKADLTSADAVARKVSEMEGINAGPAVDTTDIADLLTSYEQTKAKLIAGTADNKTAIYDLRIAEMTNKSSLNFRELLKKHIEMGGLLSIINASHPSGSNRTSRGMLCHLDHTFEKIAYLFKDLFLNDQIHHPHRAYLQETLAEIVGNLTAVSLLLKKQYPGFDCLETMVKRVIKILHLANGGSVETSMTDLWDDMLDGDYMNAMKVNNPDWMCGGMWNRCLRKIAALCERCDMEQEVTSDDVCRMLTLKKFARDYATVIGLHHLDRYGILEGEYKNDTACKRERLIATREILTFWKQGPLRPNDPNSPQCVMKGHMSPDNRKICWRKRAMCTCDACSAPSAWNRK</sequence>
<comment type="caution">
    <text evidence="2">The sequence shown here is derived from an EMBL/GenBank/DDBJ whole genome shotgun (WGS) entry which is preliminary data.</text>
</comment>
<dbReference type="AlphaFoldDB" id="A0A9D4BF91"/>
<feature type="signal peptide" evidence="1">
    <location>
        <begin position="1"/>
        <end position="23"/>
    </location>
</feature>
<evidence type="ECO:0000313" key="2">
    <source>
        <dbReference type="EMBL" id="KAH3693185.1"/>
    </source>
</evidence>
<keyword evidence="3" id="KW-1185">Reference proteome</keyword>
<reference evidence="2" key="1">
    <citation type="journal article" date="2019" name="bioRxiv">
        <title>The Genome of the Zebra Mussel, Dreissena polymorpha: A Resource for Invasive Species Research.</title>
        <authorList>
            <person name="McCartney M.A."/>
            <person name="Auch B."/>
            <person name="Kono T."/>
            <person name="Mallez S."/>
            <person name="Zhang Y."/>
            <person name="Obille A."/>
            <person name="Becker A."/>
            <person name="Abrahante J.E."/>
            <person name="Garbe J."/>
            <person name="Badalamenti J.P."/>
            <person name="Herman A."/>
            <person name="Mangelson H."/>
            <person name="Liachko I."/>
            <person name="Sullivan S."/>
            <person name="Sone E.D."/>
            <person name="Koren S."/>
            <person name="Silverstein K.A.T."/>
            <person name="Beckman K.B."/>
            <person name="Gohl D.M."/>
        </authorList>
    </citation>
    <scope>NUCLEOTIDE SEQUENCE</scope>
    <source>
        <strain evidence="2">Duluth1</strain>
        <tissue evidence="2">Whole animal</tissue>
    </source>
</reference>
<organism evidence="2 3">
    <name type="scientific">Dreissena polymorpha</name>
    <name type="common">Zebra mussel</name>
    <name type="synonym">Mytilus polymorpha</name>
    <dbReference type="NCBI Taxonomy" id="45954"/>
    <lineage>
        <taxon>Eukaryota</taxon>
        <taxon>Metazoa</taxon>
        <taxon>Spiralia</taxon>
        <taxon>Lophotrochozoa</taxon>
        <taxon>Mollusca</taxon>
        <taxon>Bivalvia</taxon>
        <taxon>Autobranchia</taxon>
        <taxon>Heteroconchia</taxon>
        <taxon>Euheterodonta</taxon>
        <taxon>Imparidentia</taxon>
        <taxon>Neoheterodontei</taxon>
        <taxon>Myida</taxon>
        <taxon>Dreissenoidea</taxon>
        <taxon>Dreissenidae</taxon>
        <taxon>Dreissena</taxon>
    </lineage>
</organism>
<feature type="chain" id="PRO_5038537186" evidence="1">
    <location>
        <begin position="24"/>
        <end position="727"/>
    </location>
</feature>
<dbReference type="EMBL" id="JAIWYP010000017">
    <property type="protein sequence ID" value="KAH3693185.1"/>
    <property type="molecule type" value="Genomic_DNA"/>
</dbReference>